<name>A0A0F9E0A6_9ZZZZ</name>
<sequence length="107" mass="12160">MKLSVLERLVLLNILPAQGTITTIRIVSDLRAALSFSEAEHKKLKFSTAEDGNTRWESDNIKDKDIAIGPKAHVLIQESLQKMSDEENMSVDLLSVWEKFMDEEKDD</sequence>
<gene>
    <name evidence="1" type="ORF">LCGC14_2134820</name>
</gene>
<proteinExistence type="predicted"/>
<organism evidence="1">
    <name type="scientific">marine sediment metagenome</name>
    <dbReference type="NCBI Taxonomy" id="412755"/>
    <lineage>
        <taxon>unclassified sequences</taxon>
        <taxon>metagenomes</taxon>
        <taxon>ecological metagenomes</taxon>
    </lineage>
</organism>
<evidence type="ECO:0000313" key="1">
    <source>
        <dbReference type="EMBL" id="KKL67453.1"/>
    </source>
</evidence>
<comment type="caution">
    <text evidence="1">The sequence shown here is derived from an EMBL/GenBank/DDBJ whole genome shotgun (WGS) entry which is preliminary data.</text>
</comment>
<accession>A0A0F9E0A6</accession>
<dbReference type="AlphaFoldDB" id="A0A0F9E0A6"/>
<dbReference type="EMBL" id="LAZR01026851">
    <property type="protein sequence ID" value="KKL67453.1"/>
    <property type="molecule type" value="Genomic_DNA"/>
</dbReference>
<reference evidence="1" key="1">
    <citation type="journal article" date="2015" name="Nature">
        <title>Complex archaea that bridge the gap between prokaryotes and eukaryotes.</title>
        <authorList>
            <person name="Spang A."/>
            <person name="Saw J.H."/>
            <person name="Jorgensen S.L."/>
            <person name="Zaremba-Niedzwiedzka K."/>
            <person name="Martijn J."/>
            <person name="Lind A.E."/>
            <person name="van Eijk R."/>
            <person name="Schleper C."/>
            <person name="Guy L."/>
            <person name="Ettema T.J."/>
        </authorList>
    </citation>
    <scope>NUCLEOTIDE SEQUENCE</scope>
</reference>
<protein>
    <submittedName>
        <fullName evidence="1">Uncharacterized protein</fullName>
    </submittedName>
</protein>